<protein>
    <submittedName>
        <fullName evidence="1">Uncharacterized protein</fullName>
    </submittedName>
</protein>
<dbReference type="EMBL" id="AENT01000027">
    <property type="protein sequence ID" value="EFR42347.1"/>
    <property type="molecule type" value="Genomic_DNA"/>
</dbReference>
<dbReference type="AlphaFoldDB" id="E4LA39"/>
<sequence>MGKPIYVSVFKKFSKSSDSNNTRVTSYVLGVHGNTIKELKAKAKAEYPNDWAFVMSTEDYHKTLSKYYTSSNYMFSDGVTITNPDSYSDNTSFEEVNGAEVEINYGIIPHTINAEEVKQAARNTFFNNNELIFPNGTKIGVEQ</sequence>
<dbReference type="RefSeq" id="WP_007555106.1">
    <property type="nucleotide sequence ID" value="NZ_AENT01000027.1"/>
</dbReference>
<evidence type="ECO:0000313" key="2">
    <source>
        <dbReference type="Proteomes" id="UP000004594"/>
    </source>
</evidence>
<reference evidence="1 2" key="1">
    <citation type="submission" date="2010-11" db="EMBL/GenBank/DDBJ databases">
        <authorList>
            <person name="Durkin A.S."/>
            <person name="Madupu R."/>
            <person name="Torralba M."/>
            <person name="Gillis M."/>
            <person name="Methe B."/>
            <person name="Sutton G."/>
            <person name="Nelson K.E."/>
        </authorList>
    </citation>
    <scope>NUCLEOTIDE SEQUENCE [LARGE SCALE GENOMIC DNA]</scope>
    <source>
        <strain evidence="1 2">UPII 345-E</strain>
    </source>
</reference>
<dbReference type="Proteomes" id="UP000004594">
    <property type="component" value="Unassembled WGS sequence"/>
</dbReference>
<name>E4LA39_9FIRM</name>
<comment type="caution">
    <text evidence="1">The sequence shown here is derived from an EMBL/GenBank/DDBJ whole genome shotgun (WGS) entry which is preliminary data.</text>
</comment>
<gene>
    <name evidence="1" type="ORF">HMPREF9220_0606</name>
</gene>
<evidence type="ECO:0000313" key="1">
    <source>
        <dbReference type="EMBL" id="EFR42347.1"/>
    </source>
</evidence>
<proteinExistence type="predicted"/>
<organism evidence="1 2">
    <name type="scientific">Dialister micraerophilus UPII 345-E</name>
    <dbReference type="NCBI Taxonomy" id="910314"/>
    <lineage>
        <taxon>Bacteria</taxon>
        <taxon>Bacillati</taxon>
        <taxon>Bacillota</taxon>
        <taxon>Negativicutes</taxon>
        <taxon>Veillonellales</taxon>
        <taxon>Veillonellaceae</taxon>
        <taxon>Dialister</taxon>
    </lineage>
</organism>
<accession>E4LA39</accession>